<reference evidence="1 2" key="1">
    <citation type="submission" date="2021-06" db="EMBL/GenBank/DDBJ databases">
        <authorList>
            <person name="Palmer J.M."/>
        </authorList>
    </citation>
    <scope>NUCLEOTIDE SEQUENCE [LARGE SCALE GENOMIC DNA]</scope>
    <source>
        <strain evidence="1 2">XC_2019</strain>
        <tissue evidence="1">Muscle</tissue>
    </source>
</reference>
<comment type="caution">
    <text evidence="1">The sequence shown here is derived from an EMBL/GenBank/DDBJ whole genome shotgun (WGS) entry which is preliminary data.</text>
</comment>
<gene>
    <name evidence="1" type="ORF">XENOCAPTIV_000373</name>
</gene>
<accession>A0ABV0QM54</accession>
<protein>
    <submittedName>
        <fullName evidence="1">Uncharacterized protein</fullName>
    </submittedName>
</protein>
<dbReference type="EMBL" id="JAHRIN010016908">
    <property type="protein sequence ID" value="MEQ2196513.1"/>
    <property type="molecule type" value="Genomic_DNA"/>
</dbReference>
<name>A0ABV0QM54_9TELE</name>
<keyword evidence="2" id="KW-1185">Reference proteome</keyword>
<proteinExistence type="predicted"/>
<evidence type="ECO:0000313" key="2">
    <source>
        <dbReference type="Proteomes" id="UP001434883"/>
    </source>
</evidence>
<evidence type="ECO:0000313" key="1">
    <source>
        <dbReference type="EMBL" id="MEQ2196513.1"/>
    </source>
</evidence>
<sequence>MFHFIEHYAMANSCPDNCFSTLAVDLWNFSRGELMRMTRPMGEEDRIPRRRCSFFRKRLRVAVCELCVAWPLSLRDGSDEKAMGADCVSFHTHSTKQSAPGGGL</sequence>
<dbReference type="Proteomes" id="UP001434883">
    <property type="component" value="Unassembled WGS sequence"/>
</dbReference>
<organism evidence="1 2">
    <name type="scientific">Xenoophorus captivus</name>
    <dbReference type="NCBI Taxonomy" id="1517983"/>
    <lineage>
        <taxon>Eukaryota</taxon>
        <taxon>Metazoa</taxon>
        <taxon>Chordata</taxon>
        <taxon>Craniata</taxon>
        <taxon>Vertebrata</taxon>
        <taxon>Euteleostomi</taxon>
        <taxon>Actinopterygii</taxon>
        <taxon>Neopterygii</taxon>
        <taxon>Teleostei</taxon>
        <taxon>Neoteleostei</taxon>
        <taxon>Acanthomorphata</taxon>
        <taxon>Ovalentaria</taxon>
        <taxon>Atherinomorphae</taxon>
        <taxon>Cyprinodontiformes</taxon>
        <taxon>Goodeidae</taxon>
        <taxon>Xenoophorus</taxon>
    </lineage>
</organism>